<feature type="region of interest" description="Disordered" evidence="1">
    <location>
        <begin position="82"/>
        <end position="101"/>
    </location>
</feature>
<proteinExistence type="predicted"/>
<feature type="signal peptide" evidence="2">
    <location>
        <begin position="1"/>
        <end position="20"/>
    </location>
</feature>
<comment type="caution">
    <text evidence="3">The sequence shown here is derived from an EMBL/GenBank/DDBJ whole genome shotgun (WGS) entry which is preliminary data.</text>
</comment>
<evidence type="ECO:0000313" key="3">
    <source>
        <dbReference type="EMBL" id="KPI38049.1"/>
    </source>
</evidence>
<dbReference type="RefSeq" id="XP_017998012.1">
    <property type="nucleotide sequence ID" value="XM_018139884.1"/>
</dbReference>
<organism evidence="3 4">
    <name type="scientific">Cyphellophora attinorum</name>
    <dbReference type="NCBI Taxonomy" id="1664694"/>
    <lineage>
        <taxon>Eukaryota</taxon>
        <taxon>Fungi</taxon>
        <taxon>Dikarya</taxon>
        <taxon>Ascomycota</taxon>
        <taxon>Pezizomycotina</taxon>
        <taxon>Eurotiomycetes</taxon>
        <taxon>Chaetothyriomycetidae</taxon>
        <taxon>Chaetothyriales</taxon>
        <taxon>Cyphellophoraceae</taxon>
        <taxon>Cyphellophora</taxon>
    </lineage>
</organism>
<evidence type="ECO:0000313" key="4">
    <source>
        <dbReference type="Proteomes" id="UP000038010"/>
    </source>
</evidence>
<evidence type="ECO:0000256" key="1">
    <source>
        <dbReference type="SAM" id="MobiDB-lite"/>
    </source>
</evidence>
<name>A0A0N0NKN6_9EURO</name>
<dbReference type="Proteomes" id="UP000038010">
    <property type="component" value="Unassembled WGS sequence"/>
</dbReference>
<gene>
    <name evidence="3" type="ORF">AB675_1106</name>
</gene>
<keyword evidence="4" id="KW-1185">Reference proteome</keyword>
<feature type="chain" id="PRO_5005856715" evidence="2">
    <location>
        <begin position="21"/>
        <end position="232"/>
    </location>
</feature>
<protein>
    <submittedName>
        <fullName evidence="3">Uncharacterized protein</fullName>
    </submittedName>
</protein>
<dbReference type="EMBL" id="LFJN01000020">
    <property type="protein sequence ID" value="KPI38049.1"/>
    <property type="molecule type" value="Genomic_DNA"/>
</dbReference>
<dbReference type="VEuPathDB" id="FungiDB:AB675_1106"/>
<dbReference type="GeneID" id="28731755"/>
<keyword evidence="2" id="KW-0732">Signal</keyword>
<accession>A0A0N0NKN6</accession>
<reference evidence="3 4" key="1">
    <citation type="submission" date="2015-06" db="EMBL/GenBank/DDBJ databases">
        <title>Draft genome of the ant-associated black yeast Phialophora attae CBS 131958.</title>
        <authorList>
            <person name="Moreno L.F."/>
            <person name="Stielow B.J."/>
            <person name="de Hoog S."/>
            <person name="Vicente V.A."/>
            <person name="Weiss V.A."/>
            <person name="de Vries M."/>
            <person name="Cruz L.M."/>
            <person name="Souza E.M."/>
        </authorList>
    </citation>
    <scope>NUCLEOTIDE SEQUENCE [LARGE SCALE GENOMIC DNA]</scope>
    <source>
        <strain evidence="3 4">CBS 131958</strain>
    </source>
</reference>
<evidence type="ECO:0000256" key="2">
    <source>
        <dbReference type="SAM" id="SignalP"/>
    </source>
</evidence>
<sequence length="232" mass="24018">MSLLLRVTAFLLVLPFTSYAFECTSSNAFSLGLPSQDTPGSDSSITDICAQFKSDPTAYQACTDNALTGQCNSVGCPDSSSDTTSDLISNPGDDLIGSGSSNDDSGLIKAKRAETLTCNTGDTCWADESGGLYCIDIATGDYRDNQGNSGNIWKDSYNSEDYSTHTSMASSHATASSTRSATGSTSGIIPTMTSTASPASTPSSAANHRVQAYQRLLVVLVMVSVGFAVAAS</sequence>
<dbReference type="AlphaFoldDB" id="A0A0N0NKN6"/>
<dbReference type="OrthoDB" id="4766847at2759"/>
<feature type="region of interest" description="Disordered" evidence="1">
    <location>
        <begin position="168"/>
        <end position="203"/>
    </location>
</feature>